<protein>
    <submittedName>
        <fullName evidence="1">Uncharacterized protein</fullName>
    </submittedName>
</protein>
<dbReference type="EMBL" id="JALLKP010000001">
    <property type="protein sequence ID" value="KAK2197237.1"/>
    <property type="molecule type" value="Genomic_DNA"/>
</dbReference>
<comment type="caution">
    <text evidence="1">The sequence shown here is derived from an EMBL/GenBank/DDBJ whole genome shotgun (WGS) entry which is preliminary data.</text>
</comment>
<dbReference type="GeneID" id="94334534"/>
<dbReference type="KEGG" id="bdw:94334534"/>
<sequence>MRVLESLLIFMLKSKMARNESISKIWRIALDSLESNSYRNISSDARRVKCDAYSQFQGNPKFQNVHVRRHHISRALFGPQGLLFTEI</sequence>
<accession>A0AAD9PMQ3</accession>
<gene>
    <name evidence="1" type="ORF">BdWA1_000236</name>
</gene>
<evidence type="ECO:0000313" key="2">
    <source>
        <dbReference type="Proteomes" id="UP001214638"/>
    </source>
</evidence>
<dbReference type="RefSeq" id="XP_067804079.1">
    <property type="nucleotide sequence ID" value="XM_067945288.1"/>
</dbReference>
<dbReference type="AlphaFoldDB" id="A0AAD9PMQ3"/>
<dbReference type="Proteomes" id="UP001214638">
    <property type="component" value="Unassembled WGS sequence"/>
</dbReference>
<keyword evidence="2" id="KW-1185">Reference proteome</keyword>
<organism evidence="1 2">
    <name type="scientific">Babesia duncani</name>
    <dbReference type="NCBI Taxonomy" id="323732"/>
    <lineage>
        <taxon>Eukaryota</taxon>
        <taxon>Sar</taxon>
        <taxon>Alveolata</taxon>
        <taxon>Apicomplexa</taxon>
        <taxon>Aconoidasida</taxon>
        <taxon>Piroplasmida</taxon>
        <taxon>Babesiidae</taxon>
        <taxon>Babesia</taxon>
    </lineage>
</organism>
<name>A0AAD9PMQ3_9APIC</name>
<reference evidence="1" key="1">
    <citation type="journal article" date="2023" name="Nat. Microbiol.">
        <title>Babesia duncani multi-omics identifies virulence factors and drug targets.</title>
        <authorList>
            <person name="Singh P."/>
            <person name="Lonardi S."/>
            <person name="Liang Q."/>
            <person name="Vydyam P."/>
            <person name="Khabirova E."/>
            <person name="Fang T."/>
            <person name="Gihaz S."/>
            <person name="Thekkiniath J."/>
            <person name="Munshi M."/>
            <person name="Abel S."/>
            <person name="Ciampossin L."/>
            <person name="Batugedara G."/>
            <person name="Gupta M."/>
            <person name="Lu X.M."/>
            <person name="Lenz T."/>
            <person name="Chakravarty S."/>
            <person name="Cornillot E."/>
            <person name="Hu Y."/>
            <person name="Ma W."/>
            <person name="Gonzalez L.M."/>
            <person name="Sanchez S."/>
            <person name="Estrada K."/>
            <person name="Sanchez-Flores A."/>
            <person name="Montero E."/>
            <person name="Harb O.S."/>
            <person name="Le Roch K.G."/>
            <person name="Mamoun C.B."/>
        </authorList>
    </citation>
    <scope>NUCLEOTIDE SEQUENCE</scope>
    <source>
        <strain evidence="1">WA1</strain>
    </source>
</reference>
<evidence type="ECO:0000313" key="1">
    <source>
        <dbReference type="EMBL" id="KAK2197237.1"/>
    </source>
</evidence>
<proteinExistence type="predicted"/>